<dbReference type="InterPro" id="IPR058163">
    <property type="entry name" value="LysR-type_TF_proteobact-type"/>
</dbReference>
<dbReference type="Gene3D" id="1.10.10.10">
    <property type="entry name" value="Winged helix-like DNA-binding domain superfamily/Winged helix DNA-binding domain"/>
    <property type="match status" value="1"/>
</dbReference>
<reference evidence="6 7" key="1">
    <citation type="submission" date="2023-07" db="EMBL/GenBank/DDBJ databases">
        <title>Sorghum-associated microbial communities from plants grown in Nebraska, USA.</title>
        <authorList>
            <person name="Schachtman D."/>
        </authorList>
    </citation>
    <scope>NUCLEOTIDE SEQUENCE [LARGE SCALE GENOMIC DNA]</scope>
    <source>
        <strain evidence="6 7">DS1307</strain>
    </source>
</reference>
<dbReference type="InterPro" id="IPR000847">
    <property type="entry name" value="LysR_HTH_N"/>
</dbReference>
<evidence type="ECO:0000256" key="3">
    <source>
        <dbReference type="ARBA" id="ARBA00023125"/>
    </source>
</evidence>
<proteinExistence type="inferred from homology"/>
<dbReference type="PANTHER" id="PTHR30537:SF17">
    <property type="entry name" value="LYSR-FAMILY REGULATORY PROTEIN"/>
    <property type="match status" value="1"/>
</dbReference>
<evidence type="ECO:0000313" key="7">
    <source>
        <dbReference type="Proteomes" id="UP001241472"/>
    </source>
</evidence>
<dbReference type="Gene3D" id="3.40.190.290">
    <property type="match status" value="1"/>
</dbReference>
<evidence type="ECO:0000313" key="6">
    <source>
        <dbReference type="EMBL" id="MDP9835679.1"/>
    </source>
</evidence>
<dbReference type="Pfam" id="PF03466">
    <property type="entry name" value="LysR_substrate"/>
    <property type="match status" value="1"/>
</dbReference>
<protein>
    <submittedName>
        <fullName evidence="6">DNA-binding transcriptional LysR family regulator</fullName>
    </submittedName>
</protein>
<dbReference type="InterPro" id="IPR005119">
    <property type="entry name" value="LysR_subst-bd"/>
</dbReference>
<dbReference type="PROSITE" id="PS50931">
    <property type="entry name" value="HTH_LYSR"/>
    <property type="match status" value="1"/>
</dbReference>
<feature type="domain" description="HTH lysR-type" evidence="5">
    <location>
        <begin position="1"/>
        <end position="59"/>
    </location>
</feature>
<gene>
    <name evidence="6" type="ORF">J2T09_000420</name>
</gene>
<dbReference type="InterPro" id="IPR036388">
    <property type="entry name" value="WH-like_DNA-bd_sf"/>
</dbReference>
<dbReference type="GO" id="GO:0003677">
    <property type="term" value="F:DNA binding"/>
    <property type="evidence" value="ECO:0007669"/>
    <property type="project" value="UniProtKB-KW"/>
</dbReference>
<dbReference type="SUPFAM" id="SSF53850">
    <property type="entry name" value="Periplasmic binding protein-like II"/>
    <property type="match status" value="1"/>
</dbReference>
<evidence type="ECO:0000256" key="2">
    <source>
        <dbReference type="ARBA" id="ARBA00023015"/>
    </source>
</evidence>
<dbReference type="InterPro" id="IPR036390">
    <property type="entry name" value="WH_DNA-bd_sf"/>
</dbReference>
<evidence type="ECO:0000259" key="5">
    <source>
        <dbReference type="PROSITE" id="PS50931"/>
    </source>
</evidence>
<name>A0ABT9PMJ4_9HYPH</name>
<dbReference type="PANTHER" id="PTHR30537">
    <property type="entry name" value="HTH-TYPE TRANSCRIPTIONAL REGULATOR"/>
    <property type="match status" value="1"/>
</dbReference>
<evidence type="ECO:0000256" key="4">
    <source>
        <dbReference type="ARBA" id="ARBA00023163"/>
    </source>
</evidence>
<dbReference type="SUPFAM" id="SSF46785">
    <property type="entry name" value="Winged helix' DNA-binding domain"/>
    <property type="match status" value="1"/>
</dbReference>
<accession>A0ABT9PMJ4</accession>
<dbReference type="EMBL" id="JAUSRF010000001">
    <property type="protein sequence ID" value="MDP9835679.1"/>
    <property type="molecule type" value="Genomic_DNA"/>
</dbReference>
<dbReference type="Proteomes" id="UP001241472">
    <property type="component" value="Unassembled WGS sequence"/>
</dbReference>
<comment type="similarity">
    <text evidence="1">Belongs to the LysR transcriptional regulatory family.</text>
</comment>
<organism evidence="6 7">
    <name type="scientific">Neorhizobium huautlense</name>
    <dbReference type="NCBI Taxonomy" id="67774"/>
    <lineage>
        <taxon>Bacteria</taxon>
        <taxon>Pseudomonadati</taxon>
        <taxon>Pseudomonadota</taxon>
        <taxon>Alphaproteobacteria</taxon>
        <taxon>Hyphomicrobiales</taxon>
        <taxon>Rhizobiaceae</taxon>
        <taxon>Rhizobium/Agrobacterium group</taxon>
        <taxon>Neorhizobium</taxon>
    </lineage>
</organism>
<evidence type="ECO:0000256" key="1">
    <source>
        <dbReference type="ARBA" id="ARBA00009437"/>
    </source>
</evidence>
<dbReference type="CDD" id="cd08472">
    <property type="entry name" value="PBP2_CrgA_like_3"/>
    <property type="match status" value="1"/>
</dbReference>
<keyword evidence="4" id="KW-0804">Transcription</keyword>
<keyword evidence="3 6" id="KW-0238">DNA-binding</keyword>
<keyword evidence="2" id="KW-0805">Transcription regulation</keyword>
<comment type="caution">
    <text evidence="6">The sequence shown here is derived from an EMBL/GenBank/DDBJ whole genome shotgun (WGS) entry which is preliminary data.</text>
</comment>
<dbReference type="RefSeq" id="WP_306830527.1">
    <property type="nucleotide sequence ID" value="NZ_JAUSRF010000001.1"/>
</dbReference>
<dbReference type="Pfam" id="PF00126">
    <property type="entry name" value="HTH_1"/>
    <property type="match status" value="1"/>
</dbReference>
<sequence>MDQLSAMRVFVRVVETGNFTRAATALDMPKTTVTNMVQSLEAHLRTTLLNRTTRRVMVTTDGALYYERAIQILSEIDELDGSMSNSQAQPSGRLRVEMAGAFADLVVIPNLCDFYKRYPQIQLDIGVGDRLVDYIAENVDCALRGGTPTDQSLIARKVGELKLRTFAAPFYLENFGEPTNPRELEDKHFSVGYLNATLGRVLSMEFCRGDEVVEINPRYIVSVNDARSYLNAMISGIGIGQSLGFMVNDAIERGDLVEIMTDWDCETLPLYIVYPQTRHLSNKVRVFVDWLAKLVQGLKDGDQMPQPLLKKAG</sequence>
<keyword evidence="7" id="KW-1185">Reference proteome</keyword>